<dbReference type="SUPFAM" id="SSF47598">
    <property type="entry name" value="Ribbon-helix-helix"/>
    <property type="match status" value="1"/>
</dbReference>
<protein>
    <recommendedName>
        <fullName evidence="2">Antitoxin FitA-like ribbon-helix-helix domain-containing protein</fullName>
    </recommendedName>
</protein>
<feature type="domain" description="Antitoxin FitA-like ribbon-helix-helix" evidence="2">
    <location>
        <begin position="4"/>
        <end position="40"/>
    </location>
</feature>
<name>A0A852T0T9_9MICO</name>
<dbReference type="GO" id="GO:0006355">
    <property type="term" value="P:regulation of DNA-templated transcription"/>
    <property type="evidence" value="ECO:0007669"/>
    <property type="project" value="InterPro"/>
</dbReference>
<feature type="compositionally biased region" description="Basic and acidic residues" evidence="1">
    <location>
        <begin position="81"/>
        <end position="93"/>
    </location>
</feature>
<accession>A0A852T0T9</accession>
<dbReference type="InterPro" id="IPR010985">
    <property type="entry name" value="Ribbon_hlx_hlx"/>
</dbReference>
<evidence type="ECO:0000259" key="2">
    <source>
        <dbReference type="Pfam" id="PF22513"/>
    </source>
</evidence>
<dbReference type="InterPro" id="IPR053853">
    <property type="entry name" value="FitA-like_RHH"/>
</dbReference>
<dbReference type="EMBL" id="JACCBJ010000001">
    <property type="protein sequence ID" value="NYD74545.1"/>
    <property type="molecule type" value="Genomic_DNA"/>
</dbReference>
<reference evidence="3 4" key="1">
    <citation type="submission" date="2020-07" db="EMBL/GenBank/DDBJ databases">
        <title>Sequencing the genomes of 1000 actinobacteria strains.</title>
        <authorList>
            <person name="Klenk H.-P."/>
        </authorList>
    </citation>
    <scope>NUCLEOTIDE SEQUENCE [LARGE SCALE GENOMIC DNA]</scope>
    <source>
        <strain evidence="3 4">DSM 23871</strain>
    </source>
</reference>
<dbReference type="Pfam" id="PF22513">
    <property type="entry name" value="FitA-like_RHH"/>
    <property type="match status" value="1"/>
</dbReference>
<evidence type="ECO:0000256" key="1">
    <source>
        <dbReference type="SAM" id="MobiDB-lite"/>
    </source>
</evidence>
<comment type="caution">
    <text evidence="3">The sequence shown here is derived from an EMBL/GenBank/DDBJ whole genome shotgun (WGS) entry which is preliminary data.</text>
</comment>
<dbReference type="AlphaFoldDB" id="A0A852T0T9"/>
<proteinExistence type="predicted"/>
<evidence type="ECO:0000313" key="4">
    <source>
        <dbReference type="Proteomes" id="UP000589620"/>
    </source>
</evidence>
<sequence length="93" mass="10673">MGVTVQVRDLDPAVNDRLKAAAAAKGLSYSEYLRRQLTRIAERLRIEERWAEVTVEHHALSERQGSNAAPRRRPLDITTEEIVHGIRDDRQSR</sequence>
<gene>
    <name evidence="3" type="ORF">BJ963_002064</name>
</gene>
<evidence type="ECO:0000313" key="3">
    <source>
        <dbReference type="EMBL" id="NYD74545.1"/>
    </source>
</evidence>
<keyword evidence="4" id="KW-1185">Reference proteome</keyword>
<dbReference type="RefSeq" id="WP_089908317.1">
    <property type="nucleotide sequence ID" value="NZ_BAAAPX010000001.1"/>
</dbReference>
<dbReference type="Gene3D" id="1.10.1220.10">
    <property type="entry name" value="Met repressor-like"/>
    <property type="match status" value="1"/>
</dbReference>
<feature type="region of interest" description="Disordered" evidence="1">
    <location>
        <begin position="57"/>
        <end position="93"/>
    </location>
</feature>
<organism evidence="3 4">
    <name type="scientific">Leifsonia soli</name>
    <dbReference type="NCBI Taxonomy" id="582665"/>
    <lineage>
        <taxon>Bacteria</taxon>
        <taxon>Bacillati</taxon>
        <taxon>Actinomycetota</taxon>
        <taxon>Actinomycetes</taxon>
        <taxon>Micrococcales</taxon>
        <taxon>Microbacteriaceae</taxon>
        <taxon>Leifsonia</taxon>
    </lineage>
</organism>
<dbReference type="InterPro" id="IPR013321">
    <property type="entry name" value="Arc_rbn_hlx_hlx"/>
</dbReference>
<dbReference type="Proteomes" id="UP000589620">
    <property type="component" value="Unassembled WGS sequence"/>
</dbReference>